<keyword evidence="2" id="KW-1185">Reference proteome</keyword>
<comment type="caution">
    <text evidence="1">The sequence shown here is derived from an EMBL/GenBank/DDBJ whole genome shotgun (WGS) entry which is preliminary data.</text>
</comment>
<organism evidence="1 2">
    <name type="scientific">Clohesyomyces aquaticus</name>
    <dbReference type="NCBI Taxonomy" id="1231657"/>
    <lineage>
        <taxon>Eukaryota</taxon>
        <taxon>Fungi</taxon>
        <taxon>Dikarya</taxon>
        <taxon>Ascomycota</taxon>
        <taxon>Pezizomycotina</taxon>
        <taxon>Dothideomycetes</taxon>
        <taxon>Pleosporomycetidae</taxon>
        <taxon>Pleosporales</taxon>
        <taxon>Lindgomycetaceae</taxon>
        <taxon>Clohesyomyces</taxon>
    </lineage>
</organism>
<dbReference type="Proteomes" id="UP000193144">
    <property type="component" value="Unassembled WGS sequence"/>
</dbReference>
<gene>
    <name evidence="1" type="ORF">BCR34DRAFT_130124</name>
</gene>
<protein>
    <submittedName>
        <fullName evidence="1">Uncharacterized protein</fullName>
    </submittedName>
</protein>
<evidence type="ECO:0000313" key="1">
    <source>
        <dbReference type="EMBL" id="ORY19459.1"/>
    </source>
</evidence>
<accession>A0A1Y2AA89</accession>
<dbReference type="EMBL" id="MCFA01000002">
    <property type="protein sequence ID" value="ORY19459.1"/>
    <property type="molecule type" value="Genomic_DNA"/>
</dbReference>
<proteinExistence type="predicted"/>
<reference evidence="1 2" key="1">
    <citation type="submission" date="2016-07" db="EMBL/GenBank/DDBJ databases">
        <title>Pervasive Adenine N6-methylation of Active Genes in Fungi.</title>
        <authorList>
            <consortium name="DOE Joint Genome Institute"/>
            <person name="Mondo S.J."/>
            <person name="Dannebaum R.O."/>
            <person name="Kuo R.C."/>
            <person name="Labutti K."/>
            <person name="Haridas S."/>
            <person name="Kuo A."/>
            <person name="Salamov A."/>
            <person name="Ahrendt S.R."/>
            <person name="Lipzen A."/>
            <person name="Sullivan W."/>
            <person name="Andreopoulos W.B."/>
            <person name="Clum A."/>
            <person name="Lindquist E."/>
            <person name="Daum C."/>
            <person name="Ramamoorthy G.K."/>
            <person name="Gryganskyi A."/>
            <person name="Culley D."/>
            <person name="Magnuson J.K."/>
            <person name="James T.Y."/>
            <person name="O'Malley M.A."/>
            <person name="Stajich J.E."/>
            <person name="Spatafora J.W."/>
            <person name="Visel A."/>
            <person name="Grigoriev I.V."/>
        </authorList>
    </citation>
    <scope>NUCLEOTIDE SEQUENCE [LARGE SCALE GENOMIC DNA]</scope>
    <source>
        <strain evidence="1 2">CBS 115471</strain>
    </source>
</reference>
<evidence type="ECO:0000313" key="2">
    <source>
        <dbReference type="Proteomes" id="UP000193144"/>
    </source>
</evidence>
<dbReference type="AlphaFoldDB" id="A0A1Y2AA89"/>
<sequence length="164" mass="18372">MVDDMLRDRCQKARLDGGVDGTTSKTQGRHRRDTLHNTRVDNARIETVIWKYDLGYSHANATSRSMLCIHLAGFPIHELLPKLPYRIACRPLGRKLSNSAHAALLRHVAATILSRSCICGWCQHDRSEQALALYSETLVTPIYSTRNATVMFPPSGPGLFRAFP</sequence>
<name>A0A1Y2AA89_9PLEO</name>